<dbReference type="OrthoDB" id="3550957at2759"/>
<dbReference type="AlphaFoldDB" id="A0A0A1T9L1"/>
<dbReference type="STRING" id="1531966.A0A0A1T9L1"/>
<feature type="transmembrane region" description="Helical" evidence="1">
    <location>
        <begin position="20"/>
        <end position="44"/>
    </location>
</feature>
<gene>
    <name evidence="2" type="ORF">VHEMI02141</name>
</gene>
<proteinExistence type="predicted"/>
<sequence>MVSLARLWWRWIPYFGFHHVLMAFSYISIIFISIIAAGCTTTGLKDIYLISLSYTANNTTNVPDRASGQVSTIIPSIFTSTTIKNSSLEVRVAYFGLCLQRLGGQWICSSAEDLASSEIDAKSSSPEGGGDPLNLIYLAEKFRKEVVFVGLLFTSLALAIISIFILRTYPSWFLDYDSDSVSDIGRTLPGPTTMSSIVTAFMSLATMLAFVAILWQHLGGTVAATMYTTTTYGAVAAHIGVTATALGWVTVFAQSLTLVGISVIRLTRVL</sequence>
<organism evidence="2 3">
    <name type="scientific">[Torrubiella] hemipterigena</name>
    <dbReference type="NCBI Taxonomy" id="1531966"/>
    <lineage>
        <taxon>Eukaryota</taxon>
        <taxon>Fungi</taxon>
        <taxon>Dikarya</taxon>
        <taxon>Ascomycota</taxon>
        <taxon>Pezizomycotina</taxon>
        <taxon>Sordariomycetes</taxon>
        <taxon>Hypocreomycetidae</taxon>
        <taxon>Hypocreales</taxon>
        <taxon>Clavicipitaceae</taxon>
        <taxon>Clavicipitaceae incertae sedis</taxon>
        <taxon>'Torrubiella' clade</taxon>
    </lineage>
</organism>
<feature type="transmembrane region" description="Helical" evidence="1">
    <location>
        <begin position="146"/>
        <end position="166"/>
    </location>
</feature>
<dbReference type="PANTHER" id="PTHR28092">
    <property type="entry name" value="FACTOR-INDUCED GENE 1 PROTEIN"/>
    <property type="match status" value="1"/>
</dbReference>
<dbReference type="Pfam" id="PF12351">
    <property type="entry name" value="Fig1"/>
    <property type="match status" value="1"/>
</dbReference>
<dbReference type="Proteomes" id="UP000039046">
    <property type="component" value="Unassembled WGS sequence"/>
</dbReference>
<protein>
    <submittedName>
        <fullName evidence="2">Uncharacterized protein</fullName>
    </submittedName>
</protein>
<evidence type="ECO:0000313" key="3">
    <source>
        <dbReference type="Proteomes" id="UP000039046"/>
    </source>
</evidence>
<evidence type="ECO:0000256" key="1">
    <source>
        <dbReference type="SAM" id="Phobius"/>
    </source>
</evidence>
<keyword evidence="1" id="KW-0472">Membrane</keyword>
<dbReference type="EMBL" id="CDHN01000001">
    <property type="protein sequence ID" value="CEJ82049.1"/>
    <property type="molecule type" value="Genomic_DNA"/>
</dbReference>
<reference evidence="2 3" key="1">
    <citation type="journal article" date="2015" name="Genome Announc.">
        <title>Draft Genome Sequence and Gene Annotation of the Entomopathogenic Fungus Verticillium hemipterigenum.</title>
        <authorList>
            <person name="Horn F."/>
            <person name="Habel A."/>
            <person name="Scharf D.H."/>
            <person name="Dworschak J."/>
            <person name="Brakhage A.A."/>
            <person name="Guthke R."/>
            <person name="Hertweck C."/>
            <person name="Linde J."/>
        </authorList>
    </citation>
    <scope>NUCLEOTIDE SEQUENCE [LARGE SCALE GENOMIC DNA]</scope>
</reference>
<keyword evidence="1" id="KW-1133">Transmembrane helix</keyword>
<keyword evidence="3" id="KW-1185">Reference proteome</keyword>
<dbReference type="InterPro" id="IPR033481">
    <property type="entry name" value="Dni1/Fig1"/>
</dbReference>
<accession>A0A0A1T9L1</accession>
<dbReference type="GO" id="GO:0016020">
    <property type="term" value="C:membrane"/>
    <property type="evidence" value="ECO:0007669"/>
    <property type="project" value="InterPro"/>
</dbReference>
<evidence type="ECO:0000313" key="2">
    <source>
        <dbReference type="EMBL" id="CEJ82049.1"/>
    </source>
</evidence>
<dbReference type="GO" id="GO:0000747">
    <property type="term" value="P:conjugation with cellular fusion"/>
    <property type="evidence" value="ECO:0007669"/>
    <property type="project" value="TreeGrafter"/>
</dbReference>
<name>A0A0A1T9L1_9HYPO</name>
<dbReference type="PANTHER" id="PTHR28092:SF1">
    <property type="entry name" value="FACTOR-INDUCED GENE 1 PROTEIN"/>
    <property type="match status" value="1"/>
</dbReference>
<feature type="transmembrane region" description="Helical" evidence="1">
    <location>
        <begin position="197"/>
        <end position="215"/>
    </location>
</feature>
<keyword evidence="1" id="KW-0812">Transmembrane</keyword>
<dbReference type="GO" id="GO:0043332">
    <property type="term" value="C:mating projection tip"/>
    <property type="evidence" value="ECO:0007669"/>
    <property type="project" value="TreeGrafter"/>
</dbReference>
<dbReference type="HOGENOM" id="CLU_068733_0_0_1"/>